<protein>
    <submittedName>
        <fullName evidence="2">Erg</fullName>
    </submittedName>
</protein>
<feature type="non-terminal residue" evidence="2">
    <location>
        <position position="84"/>
    </location>
</feature>
<evidence type="ECO:0000313" key="2">
    <source>
        <dbReference type="EMBL" id="AFP99078.1"/>
    </source>
</evidence>
<dbReference type="SUPFAM" id="SSF47769">
    <property type="entry name" value="SAM/Pointed domain"/>
    <property type="match status" value="1"/>
</dbReference>
<feature type="non-terminal residue" evidence="2">
    <location>
        <position position="1"/>
    </location>
</feature>
<dbReference type="PROSITE" id="PS51433">
    <property type="entry name" value="PNT"/>
    <property type="match status" value="1"/>
</dbReference>
<dbReference type="AlphaFoldDB" id="J7HI13"/>
<name>J7HI13_9ECHI</name>
<feature type="domain" description="PNT" evidence="1">
    <location>
        <begin position="1"/>
        <end position="41"/>
    </location>
</feature>
<dbReference type="EMBL" id="JX160081">
    <property type="protein sequence ID" value="AFP99078.1"/>
    <property type="molecule type" value="mRNA"/>
</dbReference>
<reference evidence="2" key="1">
    <citation type="submission" date="2012-06" db="EMBL/GenBank/DDBJ databases">
        <title>Sequencing and analysis of the gastrula transcriptome of the brittle star Ophiocoma wendtii.</title>
        <authorList>
            <person name="Livingston B.T."/>
        </authorList>
    </citation>
    <scope>NUCLEOTIDE SEQUENCE</scope>
</reference>
<dbReference type="GO" id="GO:0043565">
    <property type="term" value="F:sequence-specific DNA binding"/>
    <property type="evidence" value="ECO:0007669"/>
    <property type="project" value="InterPro"/>
</dbReference>
<dbReference type="Gene3D" id="1.10.150.50">
    <property type="entry name" value="Transcription Factor, Ets-1"/>
    <property type="match status" value="1"/>
</dbReference>
<evidence type="ECO:0000259" key="1">
    <source>
        <dbReference type="PROSITE" id="PS51433"/>
    </source>
</evidence>
<dbReference type="InterPro" id="IPR013761">
    <property type="entry name" value="SAM/pointed_sf"/>
</dbReference>
<proteinExistence type="evidence at transcript level"/>
<dbReference type="InterPro" id="IPR003118">
    <property type="entry name" value="Pointed_dom"/>
</dbReference>
<sequence length="84" mass="10071">SRFTMDGKQLCKMTREDFTRLTNQYNADVLLSHLNFLKQGSTAFPYPPSSHVDTNNRMPRTGKRWTTCYMIRKIRERKRERERG</sequence>
<organism evidence="2">
    <name type="scientific">Ophiomastix wendtii</name>
    <dbReference type="NCBI Taxonomy" id="7623"/>
    <lineage>
        <taxon>Eukaryota</taxon>
        <taxon>Metazoa</taxon>
        <taxon>Echinodermata</taxon>
        <taxon>Eleutherozoa</taxon>
        <taxon>Asterozoa</taxon>
        <taxon>Ophiuroidea</taxon>
        <taxon>Myophiuroidea</taxon>
        <taxon>Metophiurida</taxon>
        <taxon>Ophintegrida</taxon>
        <taxon>Amphilepidida</taxon>
        <taxon>Ophiurina</taxon>
        <taxon>Gnathophiurina</taxon>
        <taxon>Ophiactoidea</taxon>
        <taxon>Ophiocomidae</taxon>
        <taxon>Ophiomastix</taxon>
    </lineage>
</organism>
<accession>J7HI13</accession>
<dbReference type="Pfam" id="PF02198">
    <property type="entry name" value="SAM_PNT"/>
    <property type="match status" value="1"/>
</dbReference>